<gene>
    <name evidence="2" type="ORF">ACFQ4C_17230</name>
</gene>
<evidence type="ECO:0000313" key="3">
    <source>
        <dbReference type="Proteomes" id="UP001597116"/>
    </source>
</evidence>
<dbReference type="PIRSF" id="PIRSF014753">
    <property type="entry name" value="UCP014753"/>
    <property type="match status" value="1"/>
</dbReference>
<accession>A0ABW3Q9Q3</accession>
<comment type="caution">
    <text evidence="2">The sequence shown here is derived from an EMBL/GenBank/DDBJ whole genome shotgun (WGS) entry which is preliminary data.</text>
</comment>
<dbReference type="PANTHER" id="PTHR35339:SF3">
    <property type="entry name" value="DUF2264 DOMAIN-CONTAINING PROTEIN"/>
    <property type="match status" value="1"/>
</dbReference>
<dbReference type="EMBL" id="JBHTLP010000011">
    <property type="protein sequence ID" value="MFD1142872.1"/>
    <property type="molecule type" value="Genomic_DNA"/>
</dbReference>
<proteinExistence type="predicted"/>
<organism evidence="2 3">
    <name type="scientific">Larkinella insperata</name>
    <dbReference type="NCBI Taxonomy" id="332158"/>
    <lineage>
        <taxon>Bacteria</taxon>
        <taxon>Pseudomonadati</taxon>
        <taxon>Bacteroidota</taxon>
        <taxon>Cytophagia</taxon>
        <taxon>Cytophagales</taxon>
        <taxon>Spirosomataceae</taxon>
        <taxon>Larkinella</taxon>
    </lineage>
</organism>
<reference evidence="3" key="1">
    <citation type="journal article" date="2019" name="Int. J. Syst. Evol. Microbiol.">
        <title>The Global Catalogue of Microorganisms (GCM) 10K type strain sequencing project: providing services to taxonomists for standard genome sequencing and annotation.</title>
        <authorList>
            <consortium name="The Broad Institute Genomics Platform"/>
            <consortium name="The Broad Institute Genome Sequencing Center for Infectious Disease"/>
            <person name="Wu L."/>
            <person name="Ma J."/>
        </authorList>
    </citation>
    <scope>NUCLEOTIDE SEQUENCE [LARGE SCALE GENOMIC DNA]</scope>
    <source>
        <strain evidence="3">CCUG 55608</strain>
    </source>
</reference>
<dbReference type="Pfam" id="PF10022">
    <property type="entry name" value="DUF2264"/>
    <property type="match status" value="1"/>
</dbReference>
<dbReference type="Proteomes" id="UP001597116">
    <property type="component" value="Unassembled WGS sequence"/>
</dbReference>
<sequence>MRMEHSGSSKSLTSLKRTALGILFLFITQSVGAVSPPADDPGAQERQYLVQTLVRIADPVLVSLSQNKLHQNMPVEGKTADRKDYSHLEAFGRLLAGIAPWLELGPDETPEGKLRKKYIDLTVLSLRNATDPKSPDFMNFNKGGQTLVDAAFLAQGLLRAPTQLWNRLDAVTKANIITALKSTRVVTPGYNNWLLFSAEVEAALLKFDGSCDRMRIDYALKSHQLWYKGDGTYGDGPSYHWDYYNSFVIQPMMLDVLKTLVEAAPSQYLKKEYETVLGRAQRYAEVQETLISPEGTYPPIGRSLAYRFGAFQLLSQIAYLKALPEGLEPQQVRAALYTLIKRQVEAPGTFDKNGWLQIGLYGHQPLIGENYISTGSLYLCAEAFLMLGLPPNDAFWTGPDKAWTTKRIWQGENMPVKHARD</sequence>
<dbReference type="RefSeq" id="WP_265990671.1">
    <property type="nucleotide sequence ID" value="NZ_CP110973.1"/>
</dbReference>
<evidence type="ECO:0000313" key="2">
    <source>
        <dbReference type="EMBL" id="MFD1142872.1"/>
    </source>
</evidence>
<name>A0ABW3Q9Q3_9BACT</name>
<dbReference type="InterPro" id="IPR049349">
    <property type="entry name" value="DUF2264_N"/>
</dbReference>
<feature type="domain" description="DUF2264" evidence="1">
    <location>
        <begin position="46"/>
        <end position="403"/>
    </location>
</feature>
<protein>
    <submittedName>
        <fullName evidence="2">DUF2264 domain-containing protein</fullName>
    </submittedName>
</protein>
<dbReference type="PANTHER" id="PTHR35339">
    <property type="entry name" value="LINALOOL DEHYDRATASE_ISOMERASE DOMAIN-CONTAINING PROTEIN"/>
    <property type="match status" value="1"/>
</dbReference>
<evidence type="ECO:0000259" key="1">
    <source>
        <dbReference type="Pfam" id="PF10022"/>
    </source>
</evidence>
<keyword evidence="3" id="KW-1185">Reference proteome</keyword>
<dbReference type="InterPro" id="IPR016624">
    <property type="entry name" value="UCP014753"/>
</dbReference>